<feature type="compositionally biased region" description="Basic and acidic residues" evidence="8">
    <location>
        <begin position="372"/>
        <end position="383"/>
    </location>
</feature>
<keyword evidence="11" id="KW-1185">Reference proteome</keyword>
<proteinExistence type="inferred from homology"/>
<feature type="domain" description="Helicase ATP-binding" evidence="9">
    <location>
        <begin position="1"/>
        <end position="192"/>
    </location>
</feature>
<reference evidence="10" key="1">
    <citation type="submission" date="2022-08" db="EMBL/GenBank/DDBJ databases">
        <authorList>
            <consortium name="DOE Joint Genome Institute"/>
            <person name="Min B."/>
            <person name="Riley R."/>
            <person name="Sierra-Patev S."/>
            <person name="Naranjo-Ortiz M."/>
            <person name="Looney B."/>
            <person name="Konkel Z."/>
            <person name="Slot J.C."/>
            <person name="Sakamoto Y."/>
            <person name="Steenwyk J.L."/>
            <person name="Rokas A."/>
            <person name="Carro J."/>
            <person name="Camarero S."/>
            <person name="Ferreira P."/>
            <person name="Molpeceres G."/>
            <person name="Ruiz-Duenas F.J."/>
            <person name="Serrano A."/>
            <person name="Henrissat B."/>
            <person name="Drula E."/>
            <person name="Hughes K.W."/>
            <person name="Mata J.L."/>
            <person name="Ishikawa N.K."/>
            <person name="Vargas-Isla R."/>
            <person name="Ushijima S."/>
            <person name="Smith C.A."/>
            <person name="Ahrendt S."/>
            <person name="Andreopoulos W."/>
            <person name="He G."/>
            <person name="Labutti K."/>
            <person name="Lipzen A."/>
            <person name="Ng V."/>
            <person name="Sandor L."/>
            <person name="Barry K."/>
            <person name="Martinez A.T."/>
            <person name="Xiao Y."/>
            <person name="Gibbons J.G."/>
            <person name="Terashima K."/>
            <person name="Hibbett D.S."/>
            <person name="Grigoriev I.V."/>
        </authorList>
    </citation>
    <scope>NUCLEOTIDE SEQUENCE</scope>
    <source>
        <strain evidence="10">TFB9207</strain>
    </source>
</reference>
<dbReference type="InterPro" id="IPR027417">
    <property type="entry name" value="P-loop_NTPase"/>
</dbReference>
<evidence type="ECO:0000256" key="6">
    <source>
        <dbReference type="ARBA" id="ARBA00034617"/>
    </source>
</evidence>
<dbReference type="Pfam" id="PF00270">
    <property type="entry name" value="DEAD"/>
    <property type="match status" value="1"/>
</dbReference>
<protein>
    <recommendedName>
        <fullName evidence="7">DNA 3'-5' helicase</fullName>
        <ecNumber evidence="7">5.6.2.4</ecNumber>
    </recommendedName>
</protein>
<dbReference type="InterPro" id="IPR014001">
    <property type="entry name" value="Helicase_ATP-bd"/>
</dbReference>
<comment type="similarity">
    <text evidence="1">Belongs to the helicase family. RecQ subfamily.</text>
</comment>
<dbReference type="GO" id="GO:0043138">
    <property type="term" value="F:3'-5' DNA helicase activity"/>
    <property type="evidence" value="ECO:0007669"/>
    <property type="project" value="UniProtKB-EC"/>
</dbReference>
<sequence>MDNVDCLFRSACGSGKTGVLALIALCITKIGLNPDIVPMSCRSSFPKNPVILVICPTDALEIDLECKLKRYKINAVAINSNLCAKAARKEERNLWDIAKSSDVILLAPEQLEGRGLTEALSDAQFRQRIYLLVVDEVHLVDQWSKSFRKAYGRIGDARNRLGDNTRLLLLTATLREGGPYDLILKKFDLIPGRFLDLHRSNLRPEVRVTTTILPSSPNSAFTFPFLSWVVGLQGISIIFTRNRTLTLKIALYLMQTNPEYTHKIRKCDSTNDPDEYDAETYRMTKVDILSGLVLVSTSVLTLGMDIPNVRRVITLEPTEFEQEIQEEGRVLRQRSKNDIAEAYAYFSQATYDLAVKMVEEDQTEPRTGNRKQKADVTADSKKP</sequence>
<keyword evidence="4" id="KW-0238">DNA-binding</keyword>
<dbReference type="SMART" id="SM00490">
    <property type="entry name" value="HELICc"/>
    <property type="match status" value="1"/>
</dbReference>
<evidence type="ECO:0000256" key="4">
    <source>
        <dbReference type="ARBA" id="ARBA00023125"/>
    </source>
</evidence>
<evidence type="ECO:0000256" key="3">
    <source>
        <dbReference type="ARBA" id="ARBA00022840"/>
    </source>
</evidence>
<dbReference type="PANTHER" id="PTHR13710">
    <property type="entry name" value="DNA HELICASE RECQ FAMILY MEMBER"/>
    <property type="match status" value="1"/>
</dbReference>
<dbReference type="EMBL" id="MU806026">
    <property type="protein sequence ID" value="KAJ3841821.1"/>
    <property type="molecule type" value="Genomic_DNA"/>
</dbReference>
<comment type="catalytic activity">
    <reaction evidence="6">
        <text>Couples ATP hydrolysis with the unwinding of duplex DNA by translocating in the 3'-5' direction.</text>
        <dbReference type="EC" id="5.6.2.4"/>
    </reaction>
</comment>
<evidence type="ECO:0000313" key="11">
    <source>
        <dbReference type="Proteomes" id="UP001163846"/>
    </source>
</evidence>
<dbReference type="GO" id="GO:0000724">
    <property type="term" value="P:double-strand break repair via homologous recombination"/>
    <property type="evidence" value="ECO:0007669"/>
    <property type="project" value="TreeGrafter"/>
</dbReference>
<feature type="region of interest" description="Disordered" evidence="8">
    <location>
        <begin position="360"/>
        <end position="383"/>
    </location>
</feature>
<dbReference type="GO" id="GO:0005737">
    <property type="term" value="C:cytoplasm"/>
    <property type="evidence" value="ECO:0007669"/>
    <property type="project" value="TreeGrafter"/>
</dbReference>
<keyword evidence="3" id="KW-0067">ATP-binding</keyword>
<dbReference type="GO" id="GO:0009378">
    <property type="term" value="F:four-way junction helicase activity"/>
    <property type="evidence" value="ECO:0007669"/>
    <property type="project" value="TreeGrafter"/>
</dbReference>
<dbReference type="AlphaFoldDB" id="A0AA38PFV5"/>
<keyword evidence="10" id="KW-0378">Hydrolase</keyword>
<dbReference type="GO" id="GO:0005694">
    <property type="term" value="C:chromosome"/>
    <property type="evidence" value="ECO:0007669"/>
    <property type="project" value="TreeGrafter"/>
</dbReference>
<evidence type="ECO:0000256" key="5">
    <source>
        <dbReference type="ARBA" id="ARBA00023235"/>
    </source>
</evidence>
<dbReference type="Gene3D" id="3.40.50.300">
    <property type="entry name" value="P-loop containing nucleotide triphosphate hydrolases"/>
    <property type="match status" value="2"/>
</dbReference>
<dbReference type="Proteomes" id="UP001163846">
    <property type="component" value="Unassembled WGS sequence"/>
</dbReference>
<keyword evidence="2" id="KW-0547">Nucleotide-binding</keyword>
<dbReference type="PROSITE" id="PS51192">
    <property type="entry name" value="HELICASE_ATP_BIND_1"/>
    <property type="match status" value="1"/>
</dbReference>
<dbReference type="InterPro" id="IPR011545">
    <property type="entry name" value="DEAD/DEAH_box_helicase_dom"/>
</dbReference>
<dbReference type="GO" id="GO:0003677">
    <property type="term" value="F:DNA binding"/>
    <property type="evidence" value="ECO:0007669"/>
    <property type="project" value="UniProtKB-KW"/>
</dbReference>
<dbReference type="CDD" id="cd18785">
    <property type="entry name" value="SF2_C"/>
    <property type="match status" value="1"/>
</dbReference>
<evidence type="ECO:0000256" key="1">
    <source>
        <dbReference type="ARBA" id="ARBA00005446"/>
    </source>
</evidence>
<dbReference type="GO" id="GO:0016787">
    <property type="term" value="F:hydrolase activity"/>
    <property type="evidence" value="ECO:0007669"/>
    <property type="project" value="UniProtKB-KW"/>
</dbReference>
<dbReference type="SUPFAM" id="SSF52540">
    <property type="entry name" value="P-loop containing nucleoside triphosphate hydrolases"/>
    <property type="match status" value="1"/>
</dbReference>
<evidence type="ECO:0000259" key="9">
    <source>
        <dbReference type="PROSITE" id="PS51192"/>
    </source>
</evidence>
<dbReference type="PANTHER" id="PTHR13710:SF105">
    <property type="entry name" value="ATP-DEPENDENT DNA HELICASE Q1"/>
    <property type="match status" value="1"/>
</dbReference>
<keyword evidence="5" id="KW-0413">Isomerase</keyword>
<evidence type="ECO:0000313" key="10">
    <source>
        <dbReference type="EMBL" id="KAJ3841821.1"/>
    </source>
</evidence>
<accession>A0AA38PFV5</accession>
<evidence type="ECO:0000256" key="7">
    <source>
        <dbReference type="ARBA" id="ARBA00034808"/>
    </source>
</evidence>
<dbReference type="InterPro" id="IPR001650">
    <property type="entry name" value="Helicase_C-like"/>
</dbReference>
<evidence type="ECO:0000256" key="2">
    <source>
        <dbReference type="ARBA" id="ARBA00022741"/>
    </source>
</evidence>
<dbReference type="GO" id="GO:0005524">
    <property type="term" value="F:ATP binding"/>
    <property type="evidence" value="ECO:0007669"/>
    <property type="project" value="UniProtKB-KW"/>
</dbReference>
<organism evidence="10 11">
    <name type="scientific">Lentinula raphanica</name>
    <dbReference type="NCBI Taxonomy" id="153919"/>
    <lineage>
        <taxon>Eukaryota</taxon>
        <taxon>Fungi</taxon>
        <taxon>Dikarya</taxon>
        <taxon>Basidiomycota</taxon>
        <taxon>Agaricomycotina</taxon>
        <taxon>Agaricomycetes</taxon>
        <taxon>Agaricomycetidae</taxon>
        <taxon>Agaricales</taxon>
        <taxon>Marasmiineae</taxon>
        <taxon>Omphalotaceae</taxon>
        <taxon>Lentinula</taxon>
    </lineage>
</organism>
<dbReference type="SMART" id="SM00487">
    <property type="entry name" value="DEXDc"/>
    <property type="match status" value="1"/>
</dbReference>
<gene>
    <name evidence="10" type="ORF">F5878DRAFT_556720</name>
</gene>
<dbReference type="EC" id="5.6.2.4" evidence="7"/>
<comment type="caution">
    <text evidence="10">The sequence shown here is derived from an EMBL/GenBank/DDBJ whole genome shotgun (WGS) entry which is preliminary data.</text>
</comment>
<dbReference type="Pfam" id="PF00271">
    <property type="entry name" value="Helicase_C"/>
    <property type="match status" value="1"/>
</dbReference>
<feature type="non-terminal residue" evidence="10">
    <location>
        <position position="1"/>
    </location>
</feature>
<name>A0AA38PFV5_9AGAR</name>
<evidence type="ECO:0000256" key="8">
    <source>
        <dbReference type="SAM" id="MobiDB-lite"/>
    </source>
</evidence>